<reference evidence="8 9" key="1">
    <citation type="journal article" date="2014" name="Mol. Biol. Evol.">
        <title>Massive expansion of Ubiquitination-related gene families within the Chlamydiae.</title>
        <authorList>
            <person name="Domman D."/>
            <person name="Collingro A."/>
            <person name="Lagkouvardos I."/>
            <person name="Gehre L."/>
            <person name="Weinmaier T."/>
            <person name="Rattei T."/>
            <person name="Subtil A."/>
            <person name="Horn M."/>
        </authorList>
    </citation>
    <scope>NUCLEOTIDE SEQUENCE [LARGE SCALE GENOMIC DNA]</scope>
    <source>
        <strain evidence="8 9">OEW1</strain>
    </source>
</reference>
<evidence type="ECO:0000256" key="6">
    <source>
        <dbReference type="ARBA" id="ARBA00023098"/>
    </source>
</evidence>
<dbReference type="AlphaFoldDB" id="A0A0C1BYR4"/>
<keyword evidence="4" id="KW-0378">Hydrolase</keyword>
<dbReference type="GO" id="GO:0016891">
    <property type="term" value="F:RNA endonuclease activity producing 5'-phosphomonoesters, hydrolytic mechanism"/>
    <property type="evidence" value="ECO:0007669"/>
    <property type="project" value="TreeGrafter"/>
</dbReference>
<name>A0A0C1BYR4_9BACT</name>
<evidence type="ECO:0000256" key="2">
    <source>
        <dbReference type="ARBA" id="ARBA00008664"/>
    </source>
</evidence>
<keyword evidence="6" id="KW-0443">Lipid metabolism</keyword>
<dbReference type="PATRIC" id="fig|83552.4.peg.2227"/>
<dbReference type="EMBL" id="JSAM01000111">
    <property type="protein sequence ID" value="KIA76581.1"/>
    <property type="molecule type" value="Genomic_DNA"/>
</dbReference>
<gene>
    <name evidence="8" type="ORF">DB43_AA00060</name>
</gene>
<dbReference type="GO" id="GO:0016042">
    <property type="term" value="P:lipid catabolic process"/>
    <property type="evidence" value="ECO:0007669"/>
    <property type="project" value="UniProtKB-KW"/>
</dbReference>
<dbReference type="SUPFAM" id="SSF56024">
    <property type="entry name" value="Phospholipase D/nuclease"/>
    <property type="match status" value="1"/>
</dbReference>
<evidence type="ECO:0000313" key="9">
    <source>
        <dbReference type="Proteomes" id="UP000031307"/>
    </source>
</evidence>
<comment type="catalytic activity">
    <reaction evidence="1">
        <text>a 1,2-diacyl-sn-glycero-3-phosphocholine + H2O = a 1,2-diacyl-sn-glycero-3-phosphate + choline + H(+)</text>
        <dbReference type="Rhea" id="RHEA:14445"/>
        <dbReference type="ChEBI" id="CHEBI:15354"/>
        <dbReference type="ChEBI" id="CHEBI:15377"/>
        <dbReference type="ChEBI" id="CHEBI:15378"/>
        <dbReference type="ChEBI" id="CHEBI:57643"/>
        <dbReference type="ChEBI" id="CHEBI:58608"/>
        <dbReference type="EC" id="3.1.4.4"/>
    </reaction>
</comment>
<comment type="similarity">
    <text evidence="2">Belongs to the phospholipase D family.</text>
</comment>
<dbReference type="GO" id="GO:0004630">
    <property type="term" value="F:phospholipase D activity"/>
    <property type="evidence" value="ECO:0007669"/>
    <property type="project" value="UniProtKB-EC"/>
</dbReference>
<dbReference type="Pfam" id="PF13091">
    <property type="entry name" value="PLDc_2"/>
    <property type="match status" value="1"/>
</dbReference>
<feature type="domain" description="Phospholipase D-like" evidence="7">
    <location>
        <begin position="26"/>
        <end position="129"/>
    </location>
</feature>
<dbReference type="InterPro" id="IPR025202">
    <property type="entry name" value="PLD-like_dom"/>
</dbReference>
<keyword evidence="5" id="KW-0442">Lipid degradation</keyword>
<dbReference type="PANTHER" id="PTHR43856">
    <property type="entry name" value="CARDIOLIPIN HYDROLASE"/>
    <property type="match status" value="1"/>
</dbReference>
<dbReference type="EC" id="3.1.4.4" evidence="3"/>
<dbReference type="Gene3D" id="3.30.870.10">
    <property type="entry name" value="Endonuclease Chain A"/>
    <property type="match status" value="1"/>
</dbReference>
<evidence type="ECO:0000256" key="1">
    <source>
        <dbReference type="ARBA" id="ARBA00000798"/>
    </source>
</evidence>
<evidence type="ECO:0000313" key="8">
    <source>
        <dbReference type="EMBL" id="KIA76581.1"/>
    </source>
</evidence>
<proteinExistence type="inferred from homology"/>
<accession>A0A0C1BYR4</accession>
<evidence type="ECO:0000259" key="7">
    <source>
        <dbReference type="Pfam" id="PF13091"/>
    </source>
</evidence>
<sequence>MSFPTQNLIPSRTIEWDLNFLAQNKIIELIDDAKSSIKVAMNVWSYKDISRALVRAKQRGVDVQIVTIQSNKLQEAIAILTSGGIPIKWSESHYKWMLVDDYTFVNGSPNWTVNGFSRSDESFIVLYDLSSEQLSVIYSMWNHL</sequence>
<organism evidence="8 9">
    <name type="scientific">Parachlamydia acanthamoebae</name>
    <dbReference type="NCBI Taxonomy" id="83552"/>
    <lineage>
        <taxon>Bacteria</taxon>
        <taxon>Pseudomonadati</taxon>
        <taxon>Chlamydiota</taxon>
        <taxon>Chlamydiia</taxon>
        <taxon>Parachlamydiales</taxon>
        <taxon>Parachlamydiaceae</taxon>
        <taxon>Parachlamydia</taxon>
    </lineage>
</organism>
<evidence type="ECO:0000256" key="5">
    <source>
        <dbReference type="ARBA" id="ARBA00022963"/>
    </source>
</evidence>
<comment type="caution">
    <text evidence="8">The sequence shown here is derived from an EMBL/GenBank/DDBJ whole genome shotgun (WGS) entry which is preliminary data.</text>
</comment>
<dbReference type="PANTHER" id="PTHR43856:SF1">
    <property type="entry name" value="MITOCHONDRIAL CARDIOLIPIN HYDROLASE"/>
    <property type="match status" value="1"/>
</dbReference>
<dbReference type="Proteomes" id="UP000031307">
    <property type="component" value="Unassembled WGS sequence"/>
</dbReference>
<dbReference type="InterPro" id="IPR051406">
    <property type="entry name" value="PLD_domain"/>
</dbReference>
<protein>
    <recommendedName>
        <fullName evidence="3">phospholipase D</fullName>
        <ecNumber evidence="3">3.1.4.4</ecNumber>
    </recommendedName>
</protein>
<evidence type="ECO:0000256" key="4">
    <source>
        <dbReference type="ARBA" id="ARBA00022801"/>
    </source>
</evidence>
<evidence type="ECO:0000256" key="3">
    <source>
        <dbReference type="ARBA" id="ARBA00012027"/>
    </source>
</evidence>